<sequence length="75" mass="8267">MAQQSSRLHRLLTLLDTGSTQATRFTAARQIGDIAKAHPHDLSSLLKMVLLTSTIAFVQLHHAHHIICIFAALKV</sequence>
<comment type="caution">
    <text evidence="1">The sequence shown here is derived from an EMBL/GenBank/DDBJ whole genome shotgun (WGS) entry which is preliminary data.</text>
</comment>
<dbReference type="AlphaFoldDB" id="A0A540N3M2"/>
<proteinExistence type="predicted"/>
<protein>
    <submittedName>
        <fullName evidence="1">Uncharacterized protein</fullName>
    </submittedName>
</protein>
<evidence type="ECO:0000313" key="2">
    <source>
        <dbReference type="Proteomes" id="UP000315295"/>
    </source>
</evidence>
<evidence type="ECO:0000313" key="1">
    <source>
        <dbReference type="EMBL" id="TQE05658.1"/>
    </source>
</evidence>
<accession>A0A540N3M2</accession>
<dbReference type="GO" id="GO:0016887">
    <property type="term" value="F:ATP hydrolysis activity"/>
    <property type="evidence" value="ECO:0007669"/>
    <property type="project" value="InterPro"/>
</dbReference>
<dbReference type="EMBL" id="VIEB01000117">
    <property type="protein sequence ID" value="TQE05658.1"/>
    <property type="molecule type" value="Genomic_DNA"/>
</dbReference>
<dbReference type="Proteomes" id="UP000315295">
    <property type="component" value="Unassembled WGS sequence"/>
</dbReference>
<gene>
    <name evidence="1" type="ORF">C1H46_008677</name>
</gene>
<name>A0A540N3M2_MALBA</name>
<dbReference type="PANTHER" id="PTHR36498">
    <property type="entry name" value="TATA-BINDING PROTEIN-ASSOCIATED FACTOR 172"/>
    <property type="match status" value="1"/>
</dbReference>
<reference evidence="1 2" key="1">
    <citation type="journal article" date="2019" name="G3 (Bethesda)">
        <title>Sequencing of a Wild Apple (Malus baccata) Genome Unravels the Differences Between Cultivated and Wild Apple Species Regarding Disease Resistance and Cold Tolerance.</title>
        <authorList>
            <person name="Chen X."/>
        </authorList>
    </citation>
    <scope>NUCLEOTIDE SEQUENCE [LARGE SCALE GENOMIC DNA]</scope>
    <source>
        <strain evidence="2">cv. Shandingzi</strain>
        <tissue evidence="1">Leaves</tissue>
    </source>
</reference>
<dbReference type="GO" id="GO:0003677">
    <property type="term" value="F:DNA binding"/>
    <property type="evidence" value="ECO:0007669"/>
    <property type="project" value="InterPro"/>
</dbReference>
<dbReference type="GO" id="GO:0017025">
    <property type="term" value="F:TBP-class protein binding"/>
    <property type="evidence" value="ECO:0007669"/>
    <property type="project" value="InterPro"/>
</dbReference>
<organism evidence="1 2">
    <name type="scientific">Malus baccata</name>
    <name type="common">Siberian crab apple</name>
    <name type="synonym">Pyrus baccata</name>
    <dbReference type="NCBI Taxonomy" id="106549"/>
    <lineage>
        <taxon>Eukaryota</taxon>
        <taxon>Viridiplantae</taxon>
        <taxon>Streptophyta</taxon>
        <taxon>Embryophyta</taxon>
        <taxon>Tracheophyta</taxon>
        <taxon>Spermatophyta</taxon>
        <taxon>Magnoliopsida</taxon>
        <taxon>eudicotyledons</taxon>
        <taxon>Gunneridae</taxon>
        <taxon>Pentapetalae</taxon>
        <taxon>rosids</taxon>
        <taxon>fabids</taxon>
        <taxon>Rosales</taxon>
        <taxon>Rosaceae</taxon>
        <taxon>Amygdaloideae</taxon>
        <taxon>Maleae</taxon>
        <taxon>Malus</taxon>
    </lineage>
</organism>
<dbReference type="InterPro" id="IPR044972">
    <property type="entry name" value="Mot1"/>
</dbReference>
<keyword evidence="2" id="KW-1185">Reference proteome</keyword>
<dbReference type="STRING" id="106549.A0A540N3M2"/>
<dbReference type="PANTHER" id="PTHR36498:SF1">
    <property type="entry name" value="TATA-BINDING PROTEIN-ASSOCIATED FACTOR 172"/>
    <property type="match status" value="1"/>
</dbReference>